<keyword evidence="1" id="KW-0472">Membrane</keyword>
<dbReference type="PANTHER" id="PTHR32309">
    <property type="entry name" value="TYROSINE-PROTEIN KINASE"/>
    <property type="match status" value="1"/>
</dbReference>
<dbReference type="RefSeq" id="WP_222509000.1">
    <property type="nucleotide sequence ID" value="NZ_JAHVJA010000007.1"/>
</dbReference>
<keyword evidence="3" id="KW-1185">Reference proteome</keyword>
<evidence type="ECO:0008006" key="4">
    <source>
        <dbReference type="Google" id="ProtNLM"/>
    </source>
</evidence>
<dbReference type="Proteomes" id="UP000766629">
    <property type="component" value="Unassembled WGS sequence"/>
</dbReference>
<protein>
    <recommendedName>
        <fullName evidence="4">Polysaccharide chain length determinant N-terminal domain-containing protein</fullName>
    </recommendedName>
</protein>
<feature type="transmembrane region" description="Helical" evidence="1">
    <location>
        <begin position="12"/>
        <end position="37"/>
    </location>
</feature>
<dbReference type="PANTHER" id="PTHR32309:SF13">
    <property type="entry name" value="FERRIC ENTEROBACTIN TRANSPORT PROTEIN FEPE"/>
    <property type="match status" value="1"/>
</dbReference>
<evidence type="ECO:0000256" key="1">
    <source>
        <dbReference type="SAM" id="Phobius"/>
    </source>
</evidence>
<evidence type="ECO:0000313" key="3">
    <source>
        <dbReference type="Proteomes" id="UP000766629"/>
    </source>
</evidence>
<gene>
    <name evidence="2" type="ORF">KUV26_15615</name>
</gene>
<dbReference type="InterPro" id="IPR050445">
    <property type="entry name" value="Bact_polysacc_biosynth/exp"/>
</dbReference>
<dbReference type="EMBL" id="JAHVJA010000007">
    <property type="protein sequence ID" value="MBY6140866.1"/>
    <property type="molecule type" value="Genomic_DNA"/>
</dbReference>
<keyword evidence="1" id="KW-0812">Transmembrane</keyword>
<sequence>MIAHYRQLLRYYWGLVAFTFVVLVGGTAAISTFLLYLSPVYTASAKVSLLPTQTELAFSQNFVRSTTINPANLLTQTHIEYLLSREIAAKTVDRMIAEQAEGLPRPAAAASAPSEADRRLTGLKNQIAERFTSFRRSARRVYNIVNSGRHVQIDPYTDAVLTLQDSIDVDMIEGTYILKIKVYWGKPEAAAAAANFVAEEYVSYARAQADAASRRMEEVLSQEIAKGNGNFSELEDQINALRLARANNFAALRVIDPAIVPVYPAFPRVIVNTVFAIAGWIMASAFLVICADTFSSTVKTDADLRRLFGPRVLGIMPLRRPNRAKLAELAKQMNLQCNAIPWQGAVTAVGSDKESRRLTAVIEVALRRLKGRQKQYAQYQQGNARTAEAQGGSTALQAVPGGPSETVVQLGRLLDGRAEAAPVNGVKVTDLGGADESFSMNQARGFNWVVIGIRPGTVAEETLQGLTARLQAQGVENVFGVYLKG</sequence>
<feature type="transmembrane region" description="Helical" evidence="1">
    <location>
        <begin position="269"/>
        <end position="289"/>
    </location>
</feature>
<reference evidence="2 3" key="1">
    <citation type="submission" date="2021-06" db="EMBL/GenBank/DDBJ databases">
        <title>50 bacteria genomes isolated from Dapeng, Shenzhen, China.</title>
        <authorList>
            <person name="Zheng W."/>
            <person name="Yu S."/>
            <person name="Huang Y."/>
        </authorList>
    </citation>
    <scope>NUCLEOTIDE SEQUENCE [LARGE SCALE GENOMIC DNA]</scope>
    <source>
        <strain evidence="2 3">DP1N14-2</strain>
    </source>
</reference>
<proteinExistence type="predicted"/>
<organism evidence="2 3">
    <name type="scientific">Leisingera daeponensis</name>
    <dbReference type="NCBI Taxonomy" id="405746"/>
    <lineage>
        <taxon>Bacteria</taxon>
        <taxon>Pseudomonadati</taxon>
        <taxon>Pseudomonadota</taxon>
        <taxon>Alphaproteobacteria</taxon>
        <taxon>Rhodobacterales</taxon>
        <taxon>Roseobacteraceae</taxon>
        <taxon>Leisingera</taxon>
    </lineage>
</organism>
<evidence type="ECO:0000313" key="2">
    <source>
        <dbReference type="EMBL" id="MBY6140866.1"/>
    </source>
</evidence>
<name>A0ABS7NI30_9RHOB</name>
<accession>A0ABS7NI30</accession>
<comment type="caution">
    <text evidence="2">The sequence shown here is derived from an EMBL/GenBank/DDBJ whole genome shotgun (WGS) entry which is preliminary data.</text>
</comment>
<keyword evidence="1" id="KW-1133">Transmembrane helix</keyword>